<dbReference type="InterPro" id="IPR029063">
    <property type="entry name" value="SAM-dependent_MTases_sf"/>
</dbReference>
<dbReference type="EMBL" id="LAZR01036813">
    <property type="protein sequence ID" value="KKL23856.1"/>
    <property type="molecule type" value="Genomic_DNA"/>
</dbReference>
<name>A0A0F9E1P0_9ZZZZ</name>
<dbReference type="Gene3D" id="3.40.50.150">
    <property type="entry name" value="Vaccinia Virus protein VP39"/>
    <property type="match status" value="1"/>
</dbReference>
<dbReference type="GO" id="GO:0008757">
    <property type="term" value="F:S-adenosylmethionine-dependent methyltransferase activity"/>
    <property type="evidence" value="ECO:0007669"/>
    <property type="project" value="InterPro"/>
</dbReference>
<evidence type="ECO:0000313" key="2">
    <source>
        <dbReference type="EMBL" id="KKL23856.1"/>
    </source>
</evidence>
<feature type="domain" description="Methyltransferase type 11" evidence="1">
    <location>
        <begin position="17"/>
        <end position="92"/>
    </location>
</feature>
<dbReference type="SUPFAM" id="SSF53335">
    <property type="entry name" value="S-adenosyl-L-methionine-dependent methyltransferases"/>
    <property type="match status" value="1"/>
</dbReference>
<sequence length="130" mass="14812">QWRRVFIPKTCVPRKVLDIGCGIKQTYKPELEHLGEYVGFDNREGKDIVVGDAHQLPFETGEFGFVWMSELLEHVENPKMVMAEAKRVGKHGVCIFSTPQNTFFKGDPSHKIVRDVEYNVLASGDGMICW</sequence>
<proteinExistence type="predicted"/>
<feature type="non-terminal residue" evidence="2">
    <location>
        <position position="1"/>
    </location>
</feature>
<gene>
    <name evidence="2" type="ORF">LCGC14_2421160</name>
</gene>
<dbReference type="AlphaFoldDB" id="A0A0F9E1P0"/>
<reference evidence="2" key="1">
    <citation type="journal article" date="2015" name="Nature">
        <title>Complex archaea that bridge the gap between prokaryotes and eukaryotes.</title>
        <authorList>
            <person name="Spang A."/>
            <person name="Saw J.H."/>
            <person name="Jorgensen S.L."/>
            <person name="Zaremba-Niedzwiedzka K."/>
            <person name="Martijn J."/>
            <person name="Lind A.E."/>
            <person name="van Eijk R."/>
            <person name="Schleper C."/>
            <person name="Guy L."/>
            <person name="Ettema T.J."/>
        </authorList>
    </citation>
    <scope>NUCLEOTIDE SEQUENCE</scope>
</reference>
<evidence type="ECO:0000259" key="1">
    <source>
        <dbReference type="Pfam" id="PF08241"/>
    </source>
</evidence>
<dbReference type="Pfam" id="PF08241">
    <property type="entry name" value="Methyltransf_11"/>
    <property type="match status" value="1"/>
</dbReference>
<protein>
    <recommendedName>
        <fullName evidence="1">Methyltransferase type 11 domain-containing protein</fullName>
    </recommendedName>
</protein>
<organism evidence="2">
    <name type="scientific">marine sediment metagenome</name>
    <dbReference type="NCBI Taxonomy" id="412755"/>
    <lineage>
        <taxon>unclassified sequences</taxon>
        <taxon>metagenomes</taxon>
        <taxon>ecological metagenomes</taxon>
    </lineage>
</organism>
<accession>A0A0F9E1P0</accession>
<dbReference type="InterPro" id="IPR013216">
    <property type="entry name" value="Methyltransf_11"/>
</dbReference>
<comment type="caution">
    <text evidence="2">The sequence shown here is derived from an EMBL/GenBank/DDBJ whole genome shotgun (WGS) entry which is preliminary data.</text>
</comment>